<reference evidence="2 3" key="1">
    <citation type="submission" date="2024-10" db="EMBL/GenBank/DDBJ databases">
        <title>The Natural Products Discovery Center: Release of the First 8490 Sequenced Strains for Exploring Actinobacteria Biosynthetic Diversity.</title>
        <authorList>
            <person name="Kalkreuter E."/>
            <person name="Kautsar S.A."/>
            <person name="Yang D."/>
            <person name="Bader C.D."/>
            <person name="Teijaro C.N."/>
            <person name="Fluegel L."/>
            <person name="Davis C.M."/>
            <person name="Simpson J.R."/>
            <person name="Lauterbach L."/>
            <person name="Steele A.D."/>
            <person name="Gui C."/>
            <person name="Meng S."/>
            <person name="Li G."/>
            <person name="Viehrig K."/>
            <person name="Ye F."/>
            <person name="Su P."/>
            <person name="Kiefer A.F."/>
            <person name="Nichols A."/>
            <person name="Cepeda A.J."/>
            <person name="Yan W."/>
            <person name="Fan B."/>
            <person name="Jiang Y."/>
            <person name="Adhikari A."/>
            <person name="Zheng C.-J."/>
            <person name="Schuster L."/>
            <person name="Cowan T.M."/>
            <person name="Smanski M.J."/>
            <person name="Chevrette M.G."/>
            <person name="De Carvalho L.P.S."/>
            <person name="Shen B."/>
        </authorList>
    </citation>
    <scope>NUCLEOTIDE SEQUENCE [LARGE SCALE GENOMIC DNA]</scope>
    <source>
        <strain evidence="2 3">NPDC004550</strain>
    </source>
</reference>
<dbReference type="RefSeq" id="WP_387251563.1">
    <property type="nucleotide sequence ID" value="NZ_JBIALX010000005.1"/>
</dbReference>
<feature type="transmembrane region" description="Helical" evidence="1">
    <location>
        <begin position="30"/>
        <end position="50"/>
    </location>
</feature>
<protein>
    <submittedName>
        <fullName evidence="2">Uncharacterized protein</fullName>
    </submittedName>
</protein>
<keyword evidence="1" id="KW-0472">Membrane</keyword>
<gene>
    <name evidence="2" type="ORF">ACFYTH_15150</name>
</gene>
<name>A0ABW6NI05_9NOCA</name>
<comment type="caution">
    <text evidence="2">The sequence shown here is derived from an EMBL/GenBank/DDBJ whole genome shotgun (WGS) entry which is preliminary data.</text>
</comment>
<organism evidence="2 3">
    <name type="scientific">Nocardia africana</name>
    <dbReference type="NCBI Taxonomy" id="134964"/>
    <lineage>
        <taxon>Bacteria</taxon>
        <taxon>Bacillati</taxon>
        <taxon>Actinomycetota</taxon>
        <taxon>Actinomycetes</taxon>
        <taxon>Mycobacteriales</taxon>
        <taxon>Nocardiaceae</taxon>
        <taxon>Nocardia</taxon>
    </lineage>
</organism>
<dbReference type="Proteomes" id="UP001601521">
    <property type="component" value="Unassembled WGS sequence"/>
</dbReference>
<evidence type="ECO:0000256" key="1">
    <source>
        <dbReference type="SAM" id="Phobius"/>
    </source>
</evidence>
<keyword evidence="1" id="KW-0812">Transmembrane</keyword>
<dbReference type="EMBL" id="JBIALX010000005">
    <property type="protein sequence ID" value="MFF0454698.1"/>
    <property type="molecule type" value="Genomic_DNA"/>
</dbReference>
<keyword evidence="1" id="KW-1133">Transmembrane helix</keyword>
<evidence type="ECO:0000313" key="3">
    <source>
        <dbReference type="Proteomes" id="UP001601521"/>
    </source>
</evidence>
<accession>A0ABW6NI05</accession>
<evidence type="ECO:0000313" key="2">
    <source>
        <dbReference type="EMBL" id="MFF0454698.1"/>
    </source>
</evidence>
<sequence>MAFSTLRQDNSTSIVIPEGSDGMSGLPTRGIVAVLAAVAMIVFLPGIAAANATATFSTSGSVLTAQVSNVASGESCVFRINSVVKYSSPAPNPSTLTYTYDFSGTSAGQYTADVQCDGGQGVFYTAGSTGVTWKGSNFGGTGTGARSAVDVLVRDFPFLAPLFPLLQLD</sequence>
<proteinExistence type="predicted"/>
<keyword evidence="3" id="KW-1185">Reference proteome</keyword>